<evidence type="ECO:0000256" key="2">
    <source>
        <dbReference type="SAM" id="SignalP"/>
    </source>
</evidence>
<evidence type="ECO:0000259" key="5">
    <source>
        <dbReference type="Pfam" id="PF24394"/>
    </source>
</evidence>
<dbReference type="Pfam" id="PF24394">
    <property type="entry name" value="TMEM62_C"/>
    <property type="match status" value="1"/>
</dbReference>
<dbReference type="Pfam" id="PF24384">
    <property type="entry name" value="Ig_TMM62"/>
    <property type="match status" value="1"/>
</dbReference>
<reference evidence="6" key="1">
    <citation type="journal article" date="2016" name="Sci. Rep.">
        <title>Molecular characterization of firefly nuptial gifts: a multi-omics approach sheds light on postcopulatory sexual selection.</title>
        <authorList>
            <person name="Al-Wathiqui N."/>
            <person name="Fallon T.R."/>
            <person name="South A."/>
            <person name="Weng J.K."/>
            <person name="Lewis S.M."/>
        </authorList>
    </citation>
    <scope>NUCLEOTIDE SEQUENCE</scope>
</reference>
<dbReference type="PANTHER" id="PTHR14795:SF0">
    <property type="entry name" value="TRANSMEMBRANE PROTEIN 62"/>
    <property type="match status" value="1"/>
</dbReference>
<evidence type="ECO:0000313" key="7">
    <source>
        <dbReference type="EMBL" id="KAB0799720.1"/>
    </source>
</evidence>
<evidence type="ECO:0000313" key="6">
    <source>
        <dbReference type="EMBL" id="JAV78143.1"/>
    </source>
</evidence>
<reference evidence="7" key="3">
    <citation type="submission" date="2019-08" db="EMBL/GenBank/DDBJ databases">
        <authorList>
            <consortium name="Photinus pyralis genome working group"/>
            <person name="Fallon T.R."/>
            <person name="Sander Lower S.E."/>
            <person name="Weng J.-K."/>
        </authorList>
    </citation>
    <scope>NUCLEOTIDE SEQUENCE</scope>
    <source>
        <strain evidence="7">1611_PpyrPB1</strain>
        <tissue evidence="7">Whole body</tissue>
    </source>
</reference>
<evidence type="ECO:0000256" key="1">
    <source>
        <dbReference type="SAM" id="Phobius"/>
    </source>
</evidence>
<feature type="transmembrane region" description="Helical" evidence="1">
    <location>
        <begin position="566"/>
        <end position="585"/>
    </location>
</feature>
<dbReference type="PANTHER" id="PTHR14795">
    <property type="entry name" value="HELICASE RELATED"/>
    <property type="match status" value="1"/>
</dbReference>
<reference evidence="7 8" key="2">
    <citation type="journal article" date="2018" name="Elife">
        <title>Firefly genomes illuminate parallel origins of bioluminescence in beetles.</title>
        <authorList>
            <person name="Fallon T.R."/>
            <person name="Lower S.E."/>
            <person name="Chang C.H."/>
            <person name="Bessho-Uehara M."/>
            <person name="Martin G.J."/>
            <person name="Bewick A.J."/>
            <person name="Behringer M."/>
            <person name="Debat H.J."/>
            <person name="Wong I."/>
            <person name="Day J.C."/>
            <person name="Suvorov A."/>
            <person name="Silva C.J."/>
            <person name="Stanger-Hall K.F."/>
            <person name="Hall D.W."/>
            <person name="Schmitz R.J."/>
            <person name="Nelson D.R."/>
            <person name="Lewis S.M."/>
            <person name="Shigenobu S."/>
            <person name="Bybee S.M."/>
            <person name="Larracuente A.M."/>
            <person name="Oba Y."/>
            <person name="Weng J.K."/>
        </authorList>
    </citation>
    <scope>NUCLEOTIDE SEQUENCE [LARGE SCALE GENOMIC DNA]</scope>
    <source>
        <strain evidence="7">1611_PpyrPB1</strain>
        <tissue evidence="7">Whole body</tissue>
    </source>
</reference>
<dbReference type="Gene3D" id="3.60.21.10">
    <property type="match status" value="1"/>
</dbReference>
<keyword evidence="2" id="KW-0732">Signal</keyword>
<evidence type="ECO:0000313" key="8">
    <source>
        <dbReference type="Proteomes" id="UP000327044"/>
    </source>
</evidence>
<dbReference type="InterPro" id="IPR056230">
    <property type="entry name" value="TMEM62_C"/>
</dbReference>
<sequence length="624" mass="72104">MLSFWPLLLIISRSILNVFPQQFEPKPQTEKLFMTNKSDHLIWFLQISDIHISAFKDPSRLTEFREFCENAINVFKPSLVIASGDITDGRNSDGFTTQQIEKEWSNYQNVLTGLNVSQHMVWLDIRGNHDTFNVLDLKSNQNYFVNYSVRGKANPRSYLYQLDKNGDVYSFIAVDVTLRTGPRFPFNFAGFLDSGEAQVVDNITKQVESSDSSYTIWFGHYPTSCVVSHEPGGIRSLIGRHGRGLVYLCGHLHTFVPEMYTMHEEGFLELELGDWKENRMYRLLAVDHGLLSFVDVKHQDWPKILITNPKHALFVIPDKENLEIIRESTHVRLLVFSIAPIEFVKVRVDNENWTVCENIDGPLYAAPWNPKMYSTGLHHVKVHVKDAFGRNKYETQSFSLDGTKLSFSLLPTFVLKTSANIVFKLMFWIVNILILAPLLLLKLLQYRDIRRGNTDQRNCRSGCICYRKLWTVVSVDRIFWPLVVYQIYLSSGPWTVGYIIEDHIGAIFVWGIHINGVFLTGSFTYLYGFMQLLIFQLPLILVLAFGVDHRMQSFLRFQKVSWFIKIGLHLPFFIILACQFILAYFFGSAYGIMACLLCPIHTWAIVFSSILWMQSFSLQKHHPL</sequence>
<dbReference type="InterPro" id="IPR056229">
    <property type="entry name" value="Ig_TMM62"/>
</dbReference>
<keyword evidence="8" id="KW-1185">Reference proteome</keyword>
<dbReference type="SUPFAM" id="SSF56300">
    <property type="entry name" value="Metallo-dependent phosphatases"/>
    <property type="match status" value="1"/>
</dbReference>
<protein>
    <submittedName>
        <fullName evidence="6">Uncharacterized protein</fullName>
    </submittedName>
</protein>
<feature type="transmembrane region" description="Helical" evidence="1">
    <location>
        <begin position="425"/>
        <end position="444"/>
    </location>
</feature>
<dbReference type="GO" id="GO:0016787">
    <property type="term" value="F:hydrolase activity"/>
    <property type="evidence" value="ECO:0007669"/>
    <property type="project" value="InterPro"/>
</dbReference>
<dbReference type="InterPro" id="IPR004843">
    <property type="entry name" value="Calcineurin-like_PHP"/>
</dbReference>
<dbReference type="InterPro" id="IPR029052">
    <property type="entry name" value="Metallo-depent_PP-like"/>
</dbReference>
<dbReference type="OrthoDB" id="27234at2759"/>
<dbReference type="EMBL" id="VVIM01000005">
    <property type="protein sequence ID" value="KAB0799720.1"/>
    <property type="molecule type" value="Genomic_DNA"/>
</dbReference>
<evidence type="ECO:0000259" key="4">
    <source>
        <dbReference type="Pfam" id="PF24384"/>
    </source>
</evidence>
<keyword evidence="1" id="KW-0472">Membrane</keyword>
<feature type="domain" description="TMEM62 C-terminal" evidence="5">
    <location>
        <begin position="425"/>
        <end position="553"/>
    </location>
</feature>
<dbReference type="Pfam" id="PF00149">
    <property type="entry name" value="Metallophos"/>
    <property type="match status" value="1"/>
</dbReference>
<feature type="chain" id="PRO_5033289689" evidence="2">
    <location>
        <begin position="21"/>
        <end position="624"/>
    </location>
</feature>
<feature type="signal peptide" evidence="2">
    <location>
        <begin position="1"/>
        <end position="20"/>
    </location>
</feature>
<feature type="domain" description="Calcineurin-like phosphoesterase" evidence="3">
    <location>
        <begin position="43"/>
        <end position="254"/>
    </location>
</feature>
<feature type="transmembrane region" description="Helical" evidence="1">
    <location>
        <begin position="525"/>
        <end position="545"/>
    </location>
</feature>
<proteinExistence type="predicted"/>
<keyword evidence="1" id="KW-1133">Transmembrane helix</keyword>
<dbReference type="EMBL" id="GEZM01044562">
    <property type="protein sequence ID" value="JAV78143.1"/>
    <property type="molecule type" value="Transcribed_RNA"/>
</dbReference>
<evidence type="ECO:0000259" key="3">
    <source>
        <dbReference type="Pfam" id="PF00149"/>
    </source>
</evidence>
<dbReference type="AlphaFoldDB" id="A0A1Y1LX72"/>
<feature type="domain" description="TMEM62 Ig-like" evidence="4">
    <location>
        <begin position="300"/>
        <end position="403"/>
    </location>
</feature>
<feature type="transmembrane region" description="Helical" evidence="1">
    <location>
        <begin position="591"/>
        <end position="612"/>
    </location>
</feature>
<dbReference type="Proteomes" id="UP000327044">
    <property type="component" value="Unassembled WGS sequence"/>
</dbReference>
<dbReference type="InParanoid" id="A0A1Y1LX72"/>
<organism evidence="6">
    <name type="scientific">Photinus pyralis</name>
    <name type="common">Common eastern firefly</name>
    <name type="synonym">Lampyris pyralis</name>
    <dbReference type="NCBI Taxonomy" id="7054"/>
    <lineage>
        <taxon>Eukaryota</taxon>
        <taxon>Metazoa</taxon>
        <taxon>Ecdysozoa</taxon>
        <taxon>Arthropoda</taxon>
        <taxon>Hexapoda</taxon>
        <taxon>Insecta</taxon>
        <taxon>Pterygota</taxon>
        <taxon>Neoptera</taxon>
        <taxon>Endopterygota</taxon>
        <taxon>Coleoptera</taxon>
        <taxon>Polyphaga</taxon>
        <taxon>Elateriformia</taxon>
        <taxon>Elateroidea</taxon>
        <taxon>Lampyridae</taxon>
        <taxon>Lampyrinae</taxon>
        <taxon>Photinus</taxon>
    </lineage>
</organism>
<keyword evidence="1" id="KW-0812">Transmembrane</keyword>
<accession>A0A1Y1LX72</accession>
<gene>
    <name evidence="7" type="ORF">PPYR_07600</name>
</gene>
<name>A0A1Y1LX72_PHOPY</name>